<name>A0ABP0H5C0_9DINO</name>
<feature type="coiled-coil region" evidence="1">
    <location>
        <begin position="1040"/>
        <end position="1171"/>
    </location>
</feature>
<evidence type="ECO:0000256" key="2">
    <source>
        <dbReference type="SAM" id="MobiDB-lite"/>
    </source>
</evidence>
<protein>
    <recommendedName>
        <fullName evidence="5">Centrosomal protein of 290 kDa</fullName>
    </recommendedName>
</protein>
<evidence type="ECO:0000313" key="4">
    <source>
        <dbReference type="Proteomes" id="UP001642464"/>
    </source>
</evidence>
<sequence length="1705" mass="193250">MVARNMQSHWQNADVQNAKALAILEVKDVVIASLEEELKKAEVEVEHYEEIAEQTKARAAMAESTQIQATRSELATLKDGGGNFTDSDCEALSEMAMQAERRTQEAENDVVKLQAESQEAEQRVEHLTKQLAAKQLELPGRQFKVELEDAADTLRQKLQLCQGELSAGREESRGSSLFGIPTVTKVPDQSVLFKHPKFRDEDLQWLKDELARDEQELLSNSREWCDDLIGERLRLQDAQAACHVLEQEVGQERLMLKEARSRHKSIEQWSRARVALTHAVASIEASTQRLECTNKKDVYGHELERGREGKNEQELESYLQKARHARNSLYTLCRRVQEGSTQVDTAEMWQQGASEMAGKILLLSAALRELDVQIHMEEMAMQHIQPEQSKIMCELQEVDAQAKAELTEARTAAAALKFQEASSKQSGLLQEIAQEKIFLRQNQAQNKLLADTREQVAKALSIARKRQQNLVEEEFNSDMASEISLLRQTLLDKAGLSRGSVQQILGTALEAVARAHCFALSSDMKLSTWKSLANHLEVALPVPGAIPMPSYHSEIGVFPSPEHPGSQHRWQALETQISALTEELHRTMADCKRHQLESHAFEARYAEDLKFVEERSATEARKELDQWRKELFKTCGTWLPPLVQDWHTAAVCRERGFEHEVQDLLSKKQIVQESLTILAAQHQHLRKSAGCAELGIAHGDPRHGREQVLQLKSQLATVQEELHLAKTRSEVQRSRRRSKDGEFNKVSAKGLELEDICPSLTSIAQELEQMVATRQSESGELVLQELAKTKAWCEELRAQLRKDSSRNQVDYQDFGLASLHPGTFVSSNASDLPVNKDSRRSSEIMNRVEAIFQAQRELHMGYRAVLKEIHDLQLKRQAQEQQLRDLRLASSIRRRRLEEAEAEALQEQKVQEAEQEAEAERRSEIGHAELLQLQHRHWEELQTSRRWRGLAEEERAREFEMEEVAAAHELAEAKAQQETRSFLRSCELAQEQKSKADNTPLTARHLQLLSESLQEDSISVVEREGLIKLGSSIAAVNQRLSEEVQMRQEFELELERARLEHAQAESECSKSQEKTQELQEQVQGLMLASSAACEMRNAEANLSKREGELESTSSQLHSQRLKCQEWSSARDTQLEEVKMESMKMEELQYRARQLELQMQRAEAKIHTQDRHFRQERQEWYSRLRQLQLADLPRRKHGSPSEPGSPHAEMKALAAQREETEMLLCEKARLEEEAADIKLKLESAKEEMQVMQKQEYAESRRRGMLLHEITCERNHTTALVQEIERLRDATVKKEVQADEPVKAKEVISQAKVQRPTGTEQSRTKHVQRLLAQEEKQEGLLKEQIETSMRTADDLRERMRDAEQRLAVSRDDVERKKALVSTLQRRTQESSQQFNADSQLEDELSRTLQQMRRDISRKDAALKHLRADVLEARRLDEKSEQTTPDTSNTAEAAANAKLKAELRRKERALHQAEGKMQLLKARLAAEEQMAAQAAQANARRSRLVGKGPRPVGASLTSELEPLEPLEPSAVSEGFQDESRSSGVAALEQELSGILLRAGNSIESSWEQSAVRESLEILNLQIEDLPEFLAHGSDLTADAKDQVAGGSSPSSLRVPGKRARKRKQDVEDRVPEAGPTAGKGAPLAEQIGREAEKLQLWRGMALVKVWRQGTRTPETAAPRRPTLLDVPTTPLGDLPPLTPQPQSGNEVV</sequence>
<gene>
    <name evidence="3" type="ORF">SCF082_LOCUS130</name>
</gene>
<feature type="compositionally biased region" description="Polar residues" evidence="2">
    <location>
        <begin position="1381"/>
        <end position="1396"/>
    </location>
</feature>
<feature type="region of interest" description="Disordered" evidence="2">
    <location>
        <begin position="1596"/>
        <end position="1640"/>
    </location>
</feature>
<feature type="coiled-coil region" evidence="1">
    <location>
        <begin position="89"/>
        <end position="164"/>
    </location>
</feature>
<feature type="region of interest" description="Disordered" evidence="2">
    <location>
        <begin position="1498"/>
        <end position="1519"/>
    </location>
</feature>
<reference evidence="3 4" key="1">
    <citation type="submission" date="2024-02" db="EMBL/GenBank/DDBJ databases">
        <authorList>
            <person name="Chen Y."/>
            <person name="Shah S."/>
            <person name="Dougan E. K."/>
            <person name="Thang M."/>
            <person name="Chan C."/>
        </authorList>
    </citation>
    <scope>NUCLEOTIDE SEQUENCE [LARGE SCALE GENOMIC DNA]</scope>
</reference>
<keyword evidence="1" id="KW-0175">Coiled coil</keyword>
<proteinExistence type="predicted"/>
<feature type="coiled-coil region" evidence="1">
    <location>
        <begin position="1453"/>
        <end position="1494"/>
    </location>
</feature>
<feature type="coiled-coil region" evidence="1">
    <location>
        <begin position="862"/>
        <end position="923"/>
    </location>
</feature>
<comment type="caution">
    <text evidence="3">The sequence shown here is derived from an EMBL/GenBank/DDBJ whole genome shotgun (WGS) entry which is preliminary data.</text>
</comment>
<keyword evidence="4" id="KW-1185">Reference proteome</keyword>
<accession>A0ABP0H5C0</accession>
<evidence type="ECO:0000256" key="1">
    <source>
        <dbReference type="SAM" id="Coils"/>
    </source>
</evidence>
<feature type="coiled-coil region" evidence="1">
    <location>
        <begin position="1212"/>
        <end position="1253"/>
    </location>
</feature>
<feature type="region of interest" description="Disordered" evidence="2">
    <location>
        <begin position="1190"/>
        <end position="1212"/>
    </location>
</feature>
<feature type="coiled-coil region" evidence="1">
    <location>
        <begin position="1343"/>
        <end position="1377"/>
    </location>
</feature>
<feature type="region of interest" description="Disordered" evidence="2">
    <location>
        <begin position="1665"/>
        <end position="1705"/>
    </location>
</feature>
<dbReference type="Proteomes" id="UP001642464">
    <property type="component" value="Unassembled WGS sequence"/>
</dbReference>
<feature type="region of interest" description="Disordered" evidence="2">
    <location>
        <begin position="1381"/>
        <end position="1400"/>
    </location>
</feature>
<evidence type="ECO:0000313" key="3">
    <source>
        <dbReference type="EMBL" id="CAK8985396.1"/>
    </source>
</evidence>
<dbReference type="EMBL" id="CAXAMM010000003">
    <property type="protein sequence ID" value="CAK8985396.1"/>
    <property type="molecule type" value="Genomic_DNA"/>
</dbReference>
<organism evidence="3 4">
    <name type="scientific">Durusdinium trenchii</name>
    <dbReference type="NCBI Taxonomy" id="1381693"/>
    <lineage>
        <taxon>Eukaryota</taxon>
        <taxon>Sar</taxon>
        <taxon>Alveolata</taxon>
        <taxon>Dinophyceae</taxon>
        <taxon>Suessiales</taxon>
        <taxon>Symbiodiniaceae</taxon>
        <taxon>Durusdinium</taxon>
    </lineage>
</organism>
<evidence type="ECO:0008006" key="5">
    <source>
        <dbReference type="Google" id="ProtNLM"/>
    </source>
</evidence>
<feature type="coiled-coil region" evidence="1">
    <location>
        <begin position="24"/>
        <end position="65"/>
    </location>
</feature>
<feature type="compositionally biased region" description="Low complexity" evidence="2">
    <location>
        <begin position="1675"/>
        <end position="1692"/>
    </location>
</feature>